<dbReference type="PANTHER" id="PTHR42709:SF6">
    <property type="entry name" value="UNDECAPRENYL PHOSPHATE TRANSPORTER A"/>
    <property type="match status" value="1"/>
</dbReference>
<evidence type="ECO:0000256" key="5">
    <source>
        <dbReference type="ARBA" id="ARBA00023136"/>
    </source>
</evidence>
<keyword evidence="3 6" id="KW-0812">Transmembrane</keyword>
<name>A0RVW8_CENSY</name>
<evidence type="ECO:0000256" key="3">
    <source>
        <dbReference type="ARBA" id="ARBA00022692"/>
    </source>
</evidence>
<evidence type="ECO:0000256" key="2">
    <source>
        <dbReference type="ARBA" id="ARBA00022475"/>
    </source>
</evidence>
<gene>
    <name evidence="8" type="ordered locus">CENSYa_0852</name>
</gene>
<dbReference type="AlphaFoldDB" id="A0RVW8"/>
<reference evidence="8 9" key="1">
    <citation type="journal article" date="2006" name="Proc. Natl. Acad. Sci. U.S.A.">
        <title>Genomic analysis of the uncultivated marine crenarchaeote Cenarchaeum symbiosum.</title>
        <authorList>
            <person name="Hallam S.J."/>
            <person name="Konstantinidis K.T."/>
            <person name="Putnam N."/>
            <person name="Schleper C."/>
            <person name="Watanabe Y."/>
            <person name="Sugahara J."/>
            <person name="Preston C."/>
            <person name="de la Torre J."/>
            <person name="Richardson P.M."/>
            <person name="DeLong E.F."/>
        </authorList>
    </citation>
    <scope>NUCLEOTIDE SEQUENCE [LARGE SCALE GENOMIC DNA]</scope>
    <source>
        <strain evidence="9">A</strain>
    </source>
</reference>
<dbReference type="InterPro" id="IPR051311">
    <property type="entry name" value="DedA_domain"/>
</dbReference>
<dbReference type="GO" id="GO:0005886">
    <property type="term" value="C:plasma membrane"/>
    <property type="evidence" value="ECO:0007669"/>
    <property type="project" value="UniProtKB-SubCell"/>
</dbReference>
<evidence type="ECO:0000256" key="1">
    <source>
        <dbReference type="ARBA" id="ARBA00004651"/>
    </source>
</evidence>
<dbReference type="HOGENOM" id="CLU_044208_1_1_2"/>
<dbReference type="PANTHER" id="PTHR42709">
    <property type="entry name" value="ALKALINE PHOSPHATASE LIKE PROTEIN"/>
    <property type="match status" value="1"/>
</dbReference>
<evidence type="ECO:0000313" key="8">
    <source>
        <dbReference type="EMBL" id="ABK77485.1"/>
    </source>
</evidence>
<evidence type="ECO:0000313" key="9">
    <source>
        <dbReference type="Proteomes" id="UP000000758"/>
    </source>
</evidence>
<feature type="transmembrane region" description="Helical" evidence="6">
    <location>
        <begin position="80"/>
        <end position="108"/>
    </location>
</feature>
<dbReference type="PATRIC" id="fig|414004.10.peg.788"/>
<keyword evidence="9" id="KW-1185">Reference proteome</keyword>
<dbReference type="EnsemblBacteria" id="ABK77485">
    <property type="protein sequence ID" value="ABK77485"/>
    <property type="gene ID" value="CENSYa_0852"/>
</dbReference>
<dbReference type="KEGG" id="csy:CENSYa_0852"/>
<proteinExistence type="predicted"/>
<feature type="transmembrane region" description="Helical" evidence="6">
    <location>
        <begin position="172"/>
        <end position="194"/>
    </location>
</feature>
<evidence type="ECO:0000256" key="4">
    <source>
        <dbReference type="ARBA" id="ARBA00022989"/>
    </source>
</evidence>
<evidence type="ECO:0000256" key="6">
    <source>
        <dbReference type="SAM" id="Phobius"/>
    </source>
</evidence>
<evidence type="ECO:0000259" key="7">
    <source>
        <dbReference type="Pfam" id="PF09335"/>
    </source>
</evidence>
<keyword evidence="2" id="KW-1003">Cell membrane</keyword>
<sequence length="203" mass="22064">MVVRAHRRAGILHRMLYRAPLLPYRGRRLSIESIIEWVTGLISEHLYAGVFFAAVIETVFPPLPTLAIFPVAGYVASQSGLGLGAVVLLGIAGGAGATVGSTAIYLAAWKLGRAVMLRYLKYARIDDARLARVEGWFERHGDKAVFFGRMAPVVREMISIPAGLLRMRAPKFLLYTFLGSCIWSTGVILAGYYFGVAVFGGGS</sequence>
<comment type="subcellular location">
    <subcellularLocation>
        <location evidence="1">Cell membrane</location>
        <topology evidence="1">Multi-pass membrane protein</topology>
    </subcellularLocation>
</comment>
<dbReference type="InterPro" id="IPR032816">
    <property type="entry name" value="VTT_dom"/>
</dbReference>
<protein>
    <submittedName>
        <fullName evidence="8">Uncharacterized membrane-associated protein</fullName>
    </submittedName>
</protein>
<dbReference type="STRING" id="414004.CENSYa_0852"/>
<organism evidence="8 9">
    <name type="scientific">Cenarchaeum symbiosum (strain A)</name>
    <dbReference type="NCBI Taxonomy" id="414004"/>
    <lineage>
        <taxon>Archaea</taxon>
        <taxon>Nitrososphaerota</taxon>
        <taxon>Candidatus Cenarchaeales</taxon>
        <taxon>Candidatus Cenarchaeaceae</taxon>
        <taxon>Candidatus Cenarchaeum</taxon>
    </lineage>
</organism>
<keyword evidence="5 6" id="KW-0472">Membrane</keyword>
<dbReference type="EMBL" id="DP000238">
    <property type="protein sequence ID" value="ABK77485.1"/>
    <property type="molecule type" value="Genomic_DNA"/>
</dbReference>
<keyword evidence="4 6" id="KW-1133">Transmembrane helix</keyword>
<feature type="domain" description="VTT" evidence="7">
    <location>
        <begin position="68"/>
        <end position="192"/>
    </location>
</feature>
<accession>A0RVW8</accession>
<dbReference type="Pfam" id="PF09335">
    <property type="entry name" value="VTT_dom"/>
    <property type="match status" value="1"/>
</dbReference>
<dbReference type="Proteomes" id="UP000000758">
    <property type="component" value="Chromosome"/>
</dbReference>